<dbReference type="SUPFAM" id="SSF140453">
    <property type="entry name" value="EsxAB dimer-like"/>
    <property type="match status" value="1"/>
</dbReference>
<feature type="domain" description="ESX-1 secretion-associated protein EspA/EspE-like" evidence="2">
    <location>
        <begin position="83"/>
        <end position="165"/>
    </location>
</feature>
<gene>
    <name evidence="3" type="ORF">JOF57_005005</name>
</gene>
<name>A0ABS5A001_9MYCO</name>
<reference evidence="3 4" key="1">
    <citation type="submission" date="2021-03" db="EMBL/GenBank/DDBJ databases">
        <title>Sequencing the genomes of 1000 actinobacteria strains.</title>
        <authorList>
            <person name="Klenk H.-P."/>
        </authorList>
    </citation>
    <scope>NUCLEOTIDE SEQUENCE [LARGE SCALE GENOMIC DNA]</scope>
    <source>
        <strain evidence="3 4">DSM 46713</strain>
    </source>
</reference>
<feature type="compositionally biased region" description="Basic and acidic residues" evidence="1">
    <location>
        <begin position="125"/>
        <end position="141"/>
    </location>
</feature>
<comment type="caution">
    <text evidence="3">The sequence shown here is derived from an EMBL/GenBank/DDBJ whole genome shotgun (WGS) entry which is preliminary data.</text>
</comment>
<accession>A0ABS5A001</accession>
<keyword evidence="4" id="KW-1185">Reference proteome</keyword>
<proteinExistence type="predicted"/>
<evidence type="ECO:0000313" key="4">
    <source>
        <dbReference type="Proteomes" id="UP000694460"/>
    </source>
</evidence>
<dbReference type="Pfam" id="PF18879">
    <property type="entry name" value="EspA_EspE"/>
    <property type="match status" value="1"/>
</dbReference>
<protein>
    <submittedName>
        <fullName evidence="3">Uncharacterized protein YukE</fullName>
    </submittedName>
</protein>
<dbReference type="RefSeq" id="WP_209921389.1">
    <property type="nucleotide sequence ID" value="NZ_JAGIOP010000002.1"/>
</dbReference>
<evidence type="ECO:0000313" key="3">
    <source>
        <dbReference type="EMBL" id="MBP2455092.1"/>
    </source>
</evidence>
<dbReference type="EMBL" id="JAGIOP010000002">
    <property type="protein sequence ID" value="MBP2455092.1"/>
    <property type="molecule type" value="Genomic_DNA"/>
</dbReference>
<evidence type="ECO:0000259" key="2">
    <source>
        <dbReference type="Pfam" id="PF18879"/>
    </source>
</evidence>
<evidence type="ECO:0000256" key="1">
    <source>
        <dbReference type="SAM" id="MobiDB-lite"/>
    </source>
</evidence>
<feature type="region of interest" description="Disordered" evidence="1">
    <location>
        <begin position="107"/>
        <end position="141"/>
    </location>
</feature>
<dbReference type="InterPro" id="IPR043796">
    <property type="entry name" value="ESX-1_EspA/EspE-like"/>
</dbReference>
<dbReference type="Gene3D" id="1.10.287.1060">
    <property type="entry name" value="ESAT-6-like"/>
    <property type="match status" value="1"/>
</dbReference>
<sequence length="245" mass="25836">MGDFGDIYDAANNWYSGYGHVKGVGGGDAGYSFAGLGANVISGAQEFAKQGAKQLDNAKFLAAATTRIIAAGLRAMTIMSNMTGFEGPEGGDRYSNGAEAVSRVASALEKTQPPGSWQGDSSDAYADRNDEQRQRAESMAETDREVQAALDAEAGQIADTRQQIDHQMTELTLAIPFALAARAWNVPPGSGMIASLAIESAAFAKTVPIATQRMYRMASDSAHNATLIRRAGATYDRIASEAQAQ</sequence>
<dbReference type="InterPro" id="IPR036689">
    <property type="entry name" value="ESAT-6-like_sf"/>
</dbReference>
<organism evidence="3 4">
    <name type="scientific">Mycolicibacterium lutetiense</name>
    <dbReference type="NCBI Taxonomy" id="1641992"/>
    <lineage>
        <taxon>Bacteria</taxon>
        <taxon>Bacillati</taxon>
        <taxon>Actinomycetota</taxon>
        <taxon>Actinomycetes</taxon>
        <taxon>Mycobacteriales</taxon>
        <taxon>Mycobacteriaceae</taxon>
        <taxon>Mycolicibacterium</taxon>
    </lineage>
</organism>
<dbReference type="Proteomes" id="UP000694460">
    <property type="component" value="Unassembled WGS sequence"/>
</dbReference>